<gene>
    <name evidence="3" type="ORF">F0L17_04910</name>
</gene>
<sequence>MADRVDVTARLRTAAAEHRPDRARMWARVHAARAGTESGGTGPAPDGAGGSGPLRARFGAAWAAGGLVAVLVAAALVTGWVGGGGVPWVARPAAGPAPDGAGPGVSPSPPSRGSSATESAGPPASSTAPSVPSPDGSSLPDGPSPRNGGARPPSGGPSFPAGGTAAPSGAGDGYLDSAGVPGPGGNAFWAQSDVVLRATEPMTSLSVELRVARTGGVHPTGHWCTLPADDFEVTVGSEGGALVYRWVLREGRTVPAGEHRFAGQYHHAEGRRDTAGDTYAASGDGPAGPVSVRGDFRRTTASNLTIGYRRGIFRESKMNSRAFIPNRIPSSHAHSRKP</sequence>
<reference evidence="3 4" key="1">
    <citation type="submission" date="2019-11" db="EMBL/GenBank/DDBJ databases">
        <authorList>
            <person name="Yuan L."/>
        </authorList>
    </citation>
    <scope>NUCLEOTIDE SEQUENCE [LARGE SCALE GENOMIC DNA]</scope>
    <source>
        <strain evidence="3 4">TRM43335</strain>
    </source>
</reference>
<evidence type="ECO:0000313" key="3">
    <source>
        <dbReference type="EMBL" id="MTE18478.1"/>
    </source>
</evidence>
<dbReference type="AlphaFoldDB" id="A0A6G2B896"/>
<accession>A0A6G2B896</accession>
<proteinExistence type="predicted"/>
<dbReference type="Proteomes" id="UP000473014">
    <property type="component" value="Unassembled WGS sequence"/>
</dbReference>
<keyword evidence="4" id="KW-1185">Reference proteome</keyword>
<comment type="caution">
    <text evidence="3">The sequence shown here is derived from an EMBL/GenBank/DDBJ whole genome shotgun (WGS) entry which is preliminary data.</text>
</comment>
<feature type="region of interest" description="Disordered" evidence="1">
    <location>
        <begin position="94"/>
        <end position="178"/>
    </location>
</feature>
<feature type="compositionally biased region" description="Low complexity" evidence="1">
    <location>
        <begin position="111"/>
        <end position="169"/>
    </location>
</feature>
<evidence type="ECO:0000256" key="2">
    <source>
        <dbReference type="SAM" id="Phobius"/>
    </source>
</evidence>
<organism evidence="3 4">
    <name type="scientific">Streptomyces taklimakanensis</name>
    <dbReference type="NCBI Taxonomy" id="2569853"/>
    <lineage>
        <taxon>Bacteria</taxon>
        <taxon>Bacillati</taxon>
        <taxon>Actinomycetota</taxon>
        <taxon>Actinomycetes</taxon>
        <taxon>Kitasatosporales</taxon>
        <taxon>Streptomycetaceae</taxon>
        <taxon>Streptomyces</taxon>
    </lineage>
</organism>
<protein>
    <submittedName>
        <fullName evidence="3">Uncharacterized protein</fullName>
    </submittedName>
</protein>
<feature type="compositionally biased region" description="Gly residues" evidence="1">
    <location>
        <begin position="37"/>
        <end position="50"/>
    </location>
</feature>
<keyword evidence="2" id="KW-0472">Membrane</keyword>
<evidence type="ECO:0000313" key="4">
    <source>
        <dbReference type="Proteomes" id="UP000473014"/>
    </source>
</evidence>
<keyword evidence="2" id="KW-1133">Transmembrane helix</keyword>
<feature type="region of interest" description="Disordered" evidence="1">
    <location>
        <begin position="265"/>
        <end position="291"/>
    </location>
</feature>
<keyword evidence="2" id="KW-0812">Transmembrane</keyword>
<feature type="transmembrane region" description="Helical" evidence="2">
    <location>
        <begin position="60"/>
        <end position="81"/>
    </location>
</feature>
<dbReference type="RefSeq" id="WP_155070112.1">
    <property type="nucleotide sequence ID" value="NZ_WIXO01000001.1"/>
</dbReference>
<feature type="compositionally biased region" description="Basic and acidic residues" evidence="1">
    <location>
        <begin position="265"/>
        <end position="275"/>
    </location>
</feature>
<name>A0A6G2B896_9ACTN</name>
<feature type="region of interest" description="Disordered" evidence="1">
    <location>
        <begin position="31"/>
        <end position="50"/>
    </location>
</feature>
<dbReference type="EMBL" id="WIXO01000001">
    <property type="protein sequence ID" value="MTE18478.1"/>
    <property type="molecule type" value="Genomic_DNA"/>
</dbReference>
<evidence type="ECO:0000256" key="1">
    <source>
        <dbReference type="SAM" id="MobiDB-lite"/>
    </source>
</evidence>
<dbReference type="OrthoDB" id="4147502at2"/>